<evidence type="ECO:0000313" key="5">
    <source>
        <dbReference type="EMBL" id="CAG8900154.1"/>
    </source>
</evidence>
<evidence type="ECO:0000256" key="2">
    <source>
        <dbReference type="ARBA" id="ARBA00023043"/>
    </source>
</evidence>
<dbReference type="Proteomes" id="UP001154252">
    <property type="component" value="Unassembled WGS sequence"/>
</dbReference>
<comment type="caution">
    <text evidence="5">The sequence shown here is derived from an EMBL/GenBank/DDBJ whole genome shotgun (WGS) entry which is preliminary data.</text>
</comment>
<dbReference type="CDD" id="cd09917">
    <property type="entry name" value="F-box_SF"/>
    <property type="match status" value="1"/>
</dbReference>
<dbReference type="PROSITE" id="PS50181">
    <property type="entry name" value="FBOX"/>
    <property type="match status" value="1"/>
</dbReference>
<reference evidence="5" key="1">
    <citation type="submission" date="2021-07" db="EMBL/GenBank/DDBJ databases">
        <authorList>
            <person name="Branca A.L. A."/>
        </authorList>
    </citation>
    <scope>NUCLEOTIDE SEQUENCE</scope>
</reference>
<feature type="domain" description="F-box" evidence="4">
    <location>
        <begin position="13"/>
        <end position="59"/>
    </location>
</feature>
<keyword evidence="2 3" id="KW-0040">ANK repeat</keyword>
<evidence type="ECO:0000256" key="1">
    <source>
        <dbReference type="ARBA" id="ARBA00022737"/>
    </source>
</evidence>
<dbReference type="InterPro" id="IPR036770">
    <property type="entry name" value="Ankyrin_rpt-contain_sf"/>
</dbReference>
<organism evidence="5 6">
    <name type="scientific">Penicillium egyptiacum</name>
    <dbReference type="NCBI Taxonomy" id="1303716"/>
    <lineage>
        <taxon>Eukaryota</taxon>
        <taxon>Fungi</taxon>
        <taxon>Dikarya</taxon>
        <taxon>Ascomycota</taxon>
        <taxon>Pezizomycotina</taxon>
        <taxon>Eurotiomycetes</taxon>
        <taxon>Eurotiomycetidae</taxon>
        <taxon>Eurotiales</taxon>
        <taxon>Aspergillaceae</taxon>
        <taxon>Penicillium</taxon>
    </lineage>
</organism>
<keyword evidence="1" id="KW-0677">Repeat</keyword>
<gene>
    <name evidence="5" type="ORF">PEGY_LOCUS6062</name>
</gene>
<dbReference type="SUPFAM" id="SSF48403">
    <property type="entry name" value="Ankyrin repeat"/>
    <property type="match status" value="1"/>
</dbReference>
<evidence type="ECO:0000313" key="6">
    <source>
        <dbReference type="Proteomes" id="UP001154252"/>
    </source>
</evidence>
<dbReference type="SMART" id="SM00248">
    <property type="entry name" value="ANK"/>
    <property type="match status" value="6"/>
</dbReference>
<dbReference type="PANTHER" id="PTHR24173">
    <property type="entry name" value="ANKYRIN REPEAT CONTAINING"/>
    <property type="match status" value="1"/>
</dbReference>
<proteinExistence type="predicted"/>
<dbReference type="InterPro" id="IPR001810">
    <property type="entry name" value="F-box_dom"/>
</dbReference>
<dbReference type="Gene3D" id="1.25.40.20">
    <property type="entry name" value="Ankyrin repeat-containing domain"/>
    <property type="match status" value="2"/>
</dbReference>
<sequence length="598" mass="66733">MSQQPSPTQPLGIFRLGNLPQELVSSIANAVAIRDRCRLHQTCKSMYSLLADGIMKERQVTARVLAPKQEYERRLWKWSSPYTIAGIDMPDMSAWRYRVRFLRKPNKSEIFACAIERGDYENVRKYLRSGVDPNVYSPTGGFMLHVAVAARRAGMVTLLLEYGADPSYVHFDYDSDRFSAFSLGRESYFFYTLSRGGDLALILAFASSGKVDGFANYVTRHGSYATILACINAGMDFNLTSSKEETVAHALADRNDPVLFREMAPHLTSETMTRVSEIHMTPLHVALKRPTPDVAMELIEAGADTNFLDKSIDTTLFTALENGHFEAARLMLERKTNPPLDKYIGGREILAAISACDVGIIRTLIHRGASKEQDGNEYTSPLICAVRTGSLEIVQLVYEEGLKQPSLRYNPGKLFSPSAYASALALGKPDITDYLESCMDRDGSDPNIPCIPGSGTHANMARKIMEVMSDLHHLDQCIFGDEGMSKTHLVNQIALRILPLAGADFDSGRICDLVRKAQYICPDEQVRYPSMYALEGAIKDLELPGEEEEAGEGECAGPDNAGLLWKALPRLLSVIRKEVDSKRRTFSWRPWRRFLFVI</sequence>
<dbReference type="EMBL" id="CAJVRC010000866">
    <property type="protein sequence ID" value="CAG8900154.1"/>
    <property type="molecule type" value="Genomic_DNA"/>
</dbReference>
<name>A0A9W4P648_9EURO</name>
<dbReference type="InterPro" id="IPR036047">
    <property type="entry name" value="F-box-like_dom_sf"/>
</dbReference>
<accession>A0A9W4P648</accession>
<feature type="repeat" description="ANK" evidence="3">
    <location>
        <begin position="278"/>
        <end position="310"/>
    </location>
</feature>
<evidence type="ECO:0000256" key="3">
    <source>
        <dbReference type="PROSITE-ProRule" id="PRU00023"/>
    </source>
</evidence>
<dbReference type="PROSITE" id="PS50297">
    <property type="entry name" value="ANK_REP_REGION"/>
    <property type="match status" value="2"/>
</dbReference>
<dbReference type="AlphaFoldDB" id="A0A9W4P648"/>
<dbReference type="SUPFAM" id="SSF81383">
    <property type="entry name" value="F-box domain"/>
    <property type="match status" value="1"/>
</dbReference>
<dbReference type="PROSITE" id="PS50088">
    <property type="entry name" value="ANK_REPEAT"/>
    <property type="match status" value="2"/>
</dbReference>
<dbReference type="OrthoDB" id="539213at2759"/>
<feature type="repeat" description="ANK" evidence="3">
    <location>
        <begin position="139"/>
        <end position="171"/>
    </location>
</feature>
<dbReference type="PANTHER" id="PTHR24173:SF74">
    <property type="entry name" value="ANKYRIN REPEAT DOMAIN-CONTAINING PROTEIN 16"/>
    <property type="match status" value="1"/>
</dbReference>
<protein>
    <recommendedName>
        <fullName evidence="4">F-box domain-containing protein</fullName>
    </recommendedName>
</protein>
<dbReference type="Pfam" id="PF12796">
    <property type="entry name" value="Ank_2"/>
    <property type="match status" value="1"/>
</dbReference>
<evidence type="ECO:0000259" key="4">
    <source>
        <dbReference type="PROSITE" id="PS50181"/>
    </source>
</evidence>
<keyword evidence="6" id="KW-1185">Reference proteome</keyword>
<dbReference type="InterPro" id="IPR002110">
    <property type="entry name" value="Ankyrin_rpt"/>
</dbReference>